<feature type="region of interest" description="Disordered" evidence="1">
    <location>
        <begin position="328"/>
        <end position="404"/>
    </location>
</feature>
<dbReference type="EMBL" id="JANBUW010001427">
    <property type="protein sequence ID" value="KAJ2843401.1"/>
    <property type="molecule type" value="Genomic_DNA"/>
</dbReference>
<feature type="compositionally biased region" description="Basic and acidic residues" evidence="1">
    <location>
        <begin position="77"/>
        <end position="89"/>
    </location>
</feature>
<feature type="compositionally biased region" description="Acidic residues" evidence="1">
    <location>
        <begin position="355"/>
        <end position="378"/>
    </location>
</feature>
<name>A0A9W8I1F5_9FUNG</name>
<feature type="region of interest" description="Disordered" evidence="1">
    <location>
        <begin position="159"/>
        <end position="232"/>
    </location>
</feature>
<dbReference type="AlphaFoldDB" id="A0A9W8I1F5"/>
<evidence type="ECO:0000313" key="2">
    <source>
        <dbReference type="EMBL" id="KAJ2843401.1"/>
    </source>
</evidence>
<sequence>MAMKPFPELASAENSRSASPANDARKKKSKSRGKARGKKPAKRSEDKAEAGAPAQAAAAKGPDASKPRKHKAPEPTPEAHRKADGEPKGPSKPAARRRPSRNAKKPAASRSLSNGMLSMATIVAGENGRARVQLGPADEHQQPIPGMGSAMPRFVSSDVIQQRRSSTGRFGRSGLGLSPPAHAPDQRQRSMTQLRPGAAPFMPRRATERHRDPPLSAPPDNRRTRSQSAAGHVSATGLRIALAQAGNVMSPHVGQAGRAAGYFESRRASVSSAGLAVDPSHSIHIPAIMFQQRADCPLATPTSAEPAESGESLAMRRLQEMIASMRALGSGKQDDKAVAMPPTPAAHPSARFDSILEEDEDSDADEAQLDADLAEDSSDTALDHNPNAASRPPNTQKPSAVCAL</sequence>
<evidence type="ECO:0000256" key="1">
    <source>
        <dbReference type="SAM" id="MobiDB-lite"/>
    </source>
</evidence>
<organism evidence="2 3">
    <name type="scientific">Coemansia brasiliensis</name>
    <dbReference type="NCBI Taxonomy" id="2650707"/>
    <lineage>
        <taxon>Eukaryota</taxon>
        <taxon>Fungi</taxon>
        <taxon>Fungi incertae sedis</taxon>
        <taxon>Zoopagomycota</taxon>
        <taxon>Kickxellomycotina</taxon>
        <taxon>Kickxellomycetes</taxon>
        <taxon>Kickxellales</taxon>
        <taxon>Kickxellaceae</taxon>
        <taxon>Coemansia</taxon>
    </lineage>
</organism>
<evidence type="ECO:0000313" key="3">
    <source>
        <dbReference type="Proteomes" id="UP001139887"/>
    </source>
</evidence>
<dbReference type="OrthoDB" id="5588164at2759"/>
<feature type="compositionally biased region" description="Basic residues" evidence="1">
    <location>
        <begin position="25"/>
        <end position="41"/>
    </location>
</feature>
<feature type="region of interest" description="Disordered" evidence="1">
    <location>
        <begin position="1"/>
        <end position="120"/>
    </location>
</feature>
<reference evidence="2" key="1">
    <citation type="submission" date="2022-07" db="EMBL/GenBank/DDBJ databases">
        <title>Phylogenomic reconstructions and comparative analyses of Kickxellomycotina fungi.</title>
        <authorList>
            <person name="Reynolds N.K."/>
            <person name="Stajich J.E."/>
            <person name="Barry K."/>
            <person name="Grigoriev I.V."/>
            <person name="Crous P."/>
            <person name="Smith M.E."/>
        </authorList>
    </citation>
    <scope>NUCLEOTIDE SEQUENCE</scope>
    <source>
        <strain evidence="2">NRRL 1566</strain>
    </source>
</reference>
<proteinExistence type="predicted"/>
<dbReference type="Proteomes" id="UP001139887">
    <property type="component" value="Unassembled WGS sequence"/>
</dbReference>
<feature type="compositionally biased region" description="Low complexity" evidence="1">
    <location>
        <begin position="163"/>
        <end position="178"/>
    </location>
</feature>
<protein>
    <submittedName>
        <fullName evidence="2">Uncharacterized protein</fullName>
    </submittedName>
</protein>
<feature type="compositionally biased region" description="Low complexity" evidence="1">
    <location>
        <begin position="50"/>
        <end position="64"/>
    </location>
</feature>
<accession>A0A9W8I1F5</accession>
<comment type="caution">
    <text evidence="2">The sequence shown here is derived from an EMBL/GenBank/DDBJ whole genome shotgun (WGS) entry which is preliminary data.</text>
</comment>
<feature type="compositionally biased region" description="Basic residues" evidence="1">
    <location>
        <begin position="94"/>
        <end position="104"/>
    </location>
</feature>
<gene>
    <name evidence="2" type="ORF">IWW36_005576</name>
</gene>
<keyword evidence="3" id="KW-1185">Reference proteome</keyword>